<comment type="caution">
    <text evidence="2">The sequence shown here is derived from an EMBL/GenBank/DDBJ whole genome shotgun (WGS) entry which is preliminary data.</text>
</comment>
<gene>
    <name evidence="2" type="ORF">ACFOMG_11090</name>
</gene>
<dbReference type="EMBL" id="JBHRYB010000011">
    <property type="protein sequence ID" value="MFC3680640.1"/>
    <property type="molecule type" value="Genomic_DNA"/>
</dbReference>
<accession>A0ABV7VSY5</accession>
<dbReference type="RefSeq" id="WP_376866655.1">
    <property type="nucleotide sequence ID" value="NZ_JBHRYB010000011.1"/>
</dbReference>
<dbReference type="InterPro" id="IPR036282">
    <property type="entry name" value="Glutathione-S-Trfase_C_sf"/>
</dbReference>
<dbReference type="PROSITE" id="PS50405">
    <property type="entry name" value="GST_CTER"/>
    <property type="match status" value="1"/>
</dbReference>
<evidence type="ECO:0000259" key="1">
    <source>
        <dbReference type="PROSITE" id="PS50405"/>
    </source>
</evidence>
<dbReference type="InterPro" id="IPR004046">
    <property type="entry name" value="GST_C"/>
</dbReference>
<proteinExistence type="predicted"/>
<dbReference type="Proteomes" id="UP001595722">
    <property type="component" value="Unassembled WGS sequence"/>
</dbReference>
<dbReference type="Gene3D" id="3.40.30.10">
    <property type="entry name" value="Glutaredoxin"/>
    <property type="match status" value="1"/>
</dbReference>
<dbReference type="Pfam" id="PF13417">
    <property type="entry name" value="GST_N_3"/>
    <property type="match status" value="1"/>
</dbReference>
<feature type="domain" description="GST C-terminal" evidence="1">
    <location>
        <begin position="97"/>
        <end position="260"/>
    </location>
</feature>
<dbReference type="InterPro" id="IPR036249">
    <property type="entry name" value="Thioredoxin-like_sf"/>
</dbReference>
<dbReference type="InterPro" id="IPR004045">
    <property type="entry name" value="Glutathione_S-Trfase_N"/>
</dbReference>
<organism evidence="2 3">
    <name type="scientific">Bacterioplanoides pacificum</name>
    <dbReference type="NCBI Taxonomy" id="1171596"/>
    <lineage>
        <taxon>Bacteria</taxon>
        <taxon>Pseudomonadati</taxon>
        <taxon>Pseudomonadota</taxon>
        <taxon>Gammaproteobacteria</taxon>
        <taxon>Oceanospirillales</taxon>
        <taxon>Oceanospirillaceae</taxon>
        <taxon>Bacterioplanoides</taxon>
    </lineage>
</organism>
<dbReference type="Gene3D" id="1.20.1050.10">
    <property type="match status" value="2"/>
</dbReference>
<evidence type="ECO:0000313" key="3">
    <source>
        <dbReference type="Proteomes" id="UP001595722"/>
    </source>
</evidence>
<dbReference type="Pfam" id="PF00043">
    <property type="entry name" value="GST_C"/>
    <property type="match status" value="1"/>
</dbReference>
<dbReference type="InterPro" id="IPR050931">
    <property type="entry name" value="Mito_Protein_Transport_Metaxin"/>
</dbReference>
<dbReference type="PANTHER" id="PTHR12289">
    <property type="entry name" value="METAXIN RELATED"/>
    <property type="match status" value="1"/>
</dbReference>
<name>A0ABV7VSY5_9GAMM</name>
<dbReference type="InterPro" id="IPR010987">
    <property type="entry name" value="Glutathione-S-Trfase_C-like"/>
</dbReference>
<sequence>MDINSSDSQPGCQPYRLNGWVVSPFSQKTLAYLRYKGIPHQQQTPGVWRLMRTIQQQVGKAIMPTVETAGGDWLQDSSEIIDYFEQAYPEHSIEPQTPKQQLVAHLLELHADEWLVMASLWYRWKVPQNRDFIIAEFGRYALPGMPVFIRNLMANSIRRTMMGYLPRFGINDKTQQGVQKYCKQLLALLEDHFTQNKYFLGNRPCIGDFSFFGQLYAHLYRDQGSQHLFDNTPALRDWINRLLLADGQEANPANNPQYRFLPDDEIPNTLLPILELIFSEQMPFIATVVDNINQYVANKPDSQRVSRIVGEGDFSIGGVKGQRQQFSFVQWKLQRCTRVWQQLDDQQKIPLEQWLHDIGGEQLLAIDIRHPLKRQNFSEVLA</sequence>
<evidence type="ECO:0000313" key="2">
    <source>
        <dbReference type="EMBL" id="MFC3680640.1"/>
    </source>
</evidence>
<dbReference type="SUPFAM" id="SSF47616">
    <property type="entry name" value="GST C-terminal domain-like"/>
    <property type="match status" value="1"/>
</dbReference>
<keyword evidence="3" id="KW-1185">Reference proteome</keyword>
<reference evidence="3" key="1">
    <citation type="journal article" date="2019" name="Int. J. Syst. Evol. Microbiol.">
        <title>The Global Catalogue of Microorganisms (GCM) 10K type strain sequencing project: providing services to taxonomists for standard genome sequencing and annotation.</title>
        <authorList>
            <consortium name="The Broad Institute Genomics Platform"/>
            <consortium name="The Broad Institute Genome Sequencing Center for Infectious Disease"/>
            <person name="Wu L."/>
            <person name="Ma J."/>
        </authorList>
    </citation>
    <scope>NUCLEOTIDE SEQUENCE [LARGE SCALE GENOMIC DNA]</scope>
    <source>
        <strain evidence="3">KCTC 42424</strain>
    </source>
</reference>
<protein>
    <submittedName>
        <fullName evidence="2">Glutathione S-transferase family protein</fullName>
    </submittedName>
</protein>
<dbReference type="PANTHER" id="PTHR12289:SF67">
    <property type="match status" value="1"/>
</dbReference>
<dbReference type="SUPFAM" id="SSF52833">
    <property type="entry name" value="Thioredoxin-like"/>
    <property type="match status" value="1"/>
</dbReference>
<dbReference type="CDD" id="cd00299">
    <property type="entry name" value="GST_C_family"/>
    <property type="match status" value="1"/>
</dbReference>